<dbReference type="SUPFAM" id="SSF46785">
    <property type="entry name" value="Winged helix' DNA-binding domain"/>
    <property type="match status" value="1"/>
</dbReference>
<dbReference type="GO" id="GO:0003677">
    <property type="term" value="F:DNA binding"/>
    <property type="evidence" value="ECO:0007669"/>
    <property type="project" value="UniProtKB-KW"/>
</dbReference>
<dbReference type="InterPro" id="IPR014710">
    <property type="entry name" value="RmlC-like_jellyroll"/>
</dbReference>
<dbReference type="InterPro" id="IPR036390">
    <property type="entry name" value="WH_DNA-bd_sf"/>
</dbReference>
<dbReference type="PROSITE" id="PS50042">
    <property type="entry name" value="CNMP_BINDING_3"/>
    <property type="match status" value="1"/>
</dbReference>
<dbReference type="InterPro" id="IPR000595">
    <property type="entry name" value="cNMP-bd_dom"/>
</dbReference>
<keyword evidence="7" id="KW-1185">Reference proteome</keyword>
<evidence type="ECO:0000256" key="2">
    <source>
        <dbReference type="ARBA" id="ARBA00023125"/>
    </source>
</evidence>
<dbReference type="AlphaFoldDB" id="A0A1G9R2N8"/>
<dbReference type="GO" id="GO:0016301">
    <property type="term" value="F:kinase activity"/>
    <property type="evidence" value="ECO:0007669"/>
    <property type="project" value="UniProtKB-KW"/>
</dbReference>
<keyword evidence="1" id="KW-0805">Transcription regulation</keyword>
<dbReference type="Proteomes" id="UP000199309">
    <property type="component" value="Unassembled WGS sequence"/>
</dbReference>
<organism evidence="6 7">
    <name type="scientific">Megasphaera paucivorans</name>
    <dbReference type="NCBI Taxonomy" id="349095"/>
    <lineage>
        <taxon>Bacteria</taxon>
        <taxon>Bacillati</taxon>
        <taxon>Bacillota</taxon>
        <taxon>Negativicutes</taxon>
        <taxon>Veillonellales</taxon>
        <taxon>Veillonellaceae</taxon>
        <taxon>Megasphaera</taxon>
    </lineage>
</organism>
<keyword evidence="3" id="KW-0804">Transcription</keyword>
<dbReference type="RefSeq" id="WP_176762834.1">
    <property type="nucleotide sequence ID" value="NZ_FNHQ01000002.1"/>
</dbReference>
<protein>
    <submittedName>
        <fullName evidence="6">cAMP-binding domain of CRP or a regulatory subunit of cAMP-dependent protein kinases</fullName>
    </submittedName>
</protein>
<evidence type="ECO:0000313" key="6">
    <source>
        <dbReference type="EMBL" id="SDM17562.1"/>
    </source>
</evidence>
<feature type="domain" description="Cyclic nucleotide-binding" evidence="4">
    <location>
        <begin position="25"/>
        <end position="126"/>
    </location>
</feature>
<dbReference type="GO" id="GO:0005829">
    <property type="term" value="C:cytosol"/>
    <property type="evidence" value="ECO:0007669"/>
    <property type="project" value="TreeGrafter"/>
</dbReference>
<dbReference type="PANTHER" id="PTHR24567">
    <property type="entry name" value="CRP FAMILY TRANSCRIPTIONAL REGULATORY PROTEIN"/>
    <property type="match status" value="1"/>
</dbReference>
<evidence type="ECO:0000256" key="1">
    <source>
        <dbReference type="ARBA" id="ARBA00023015"/>
    </source>
</evidence>
<evidence type="ECO:0000313" key="7">
    <source>
        <dbReference type="Proteomes" id="UP000199309"/>
    </source>
</evidence>
<evidence type="ECO:0000259" key="4">
    <source>
        <dbReference type="PROSITE" id="PS50042"/>
    </source>
</evidence>
<accession>A0A1G9R2N8</accession>
<evidence type="ECO:0000256" key="3">
    <source>
        <dbReference type="ARBA" id="ARBA00023163"/>
    </source>
</evidence>
<dbReference type="Gene3D" id="2.60.120.10">
    <property type="entry name" value="Jelly Rolls"/>
    <property type="match status" value="1"/>
</dbReference>
<dbReference type="SMART" id="SM00419">
    <property type="entry name" value="HTH_CRP"/>
    <property type="match status" value="1"/>
</dbReference>
<dbReference type="InterPro" id="IPR012318">
    <property type="entry name" value="HTH_CRP"/>
</dbReference>
<dbReference type="InterPro" id="IPR050397">
    <property type="entry name" value="Env_Response_Regulators"/>
</dbReference>
<keyword evidence="2" id="KW-0238">DNA-binding</keyword>
<reference evidence="6 7" key="1">
    <citation type="submission" date="2016-10" db="EMBL/GenBank/DDBJ databases">
        <authorList>
            <person name="de Groot N.N."/>
        </authorList>
    </citation>
    <scope>NUCLEOTIDE SEQUENCE [LARGE SCALE GENOMIC DNA]</scope>
    <source>
        <strain evidence="6 7">DSM 16981</strain>
    </source>
</reference>
<dbReference type="CDD" id="cd00038">
    <property type="entry name" value="CAP_ED"/>
    <property type="match status" value="1"/>
</dbReference>
<evidence type="ECO:0000259" key="5">
    <source>
        <dbReference type="PROSITE" id="PS51063"/>
    </source>
</evidence>
<dbReference type="PANTHER" id="PTHR24567:SF74">
    <property type="entry name" value="HTH-TYPE TRANSCRIPTIONAL REGULATOR ARCR"/>
    <property type="match status" value="1"/>
</dbReference>
<dbReference type="EMBL" id="FNHQ01000002">
    <property type="protein sequence ID" value="SDM17562.1"/>
    <property type="molecule type" value="Genomic_DNA"/>
</dbReference>
<dbReference type="InterPro" id="IPR018490">
    <property type="entry name" value="cNMP-bd_dom_sf"/>
</dbReference>
<keyword evidence="6" id="KW-0418">Kinase</keyword>
<proteinExistence type="predicted"/>
<dbReference type="STRING" id="349095.SAMN05660299_00374"/>
<name>A0A1G9R2N8_9FIRM</name>
<dbReference type="PROSITE" id="PS51063">
    <property type="entry name" value="HTH_CRP_2"/>
    <property type="match status" value="1"/>
</dbReference>
<dbReference type="Pfam" id="PF00027">
    <property type="entry name" value="cNMP_binding"/>
    <property type="match status" value="1"/>
</dbReference>
<dbReference type="SMART" id="SM00100">
    <property type="entry name" value="cNMP"/>
    <property type="match status" value="1"/>
</dbReference>
<dbReference type="Pfam" id="PF13545">
    <property type="entry name" value="HTH_Crp_2"/>
    <property type="match status" value="1"/>
</dbReference>
<dbReference type="GO" id="GO:0003700">
    <property type="term" value="F:DNA-binding transcription factor activity"/>
    <property type="evidence" value="ECO:0007669"/>
    <property type="project" value="TreeGrafter"/>
</dbReference>
<dbReference type="SUPFAM" id="SSF51206">
    <property type="entry name" value="cAMP-binding domain-like"/>
    <property type="match status" value="1"/>
</dbReference>
<feature type="domain" description="HTH crp-type" evidence="5">
    <location>
        <begin position="143"/>
        <end position="205"/>
    </location>
</feature>
<gene>
    <name evidence="6" type="ORF">SAMN05660299_00374</name>
</gene>
<keyword evidence="6" id="KW-0808">Transferase</keyword>
<sequence length="217" mass="25398">MTTNDLFQPNLLCIPEIFKEYGQKKTFQSGEILFMKNDPADYLYYIIDGRLRAFLPYPDGSERTLCYFSNNNLAGEEIFATPPIRIVCAGAMTKLHTYRLDAKTLLRACMNDDESMHELLSFFMKKITLLHSWIFYAQFIKNEEKIACLLYSITDENDDKVNLTHEQIAAVTGMSRVTATRVMNNLVEKDMIIQEYKHIRVLDRQKLREIFEGKEFY</sequence>